<name>A0A7W7MRN8_9ACTN</name>
<feature type="domain" description="A-factor biosynthesis hotdog" evidence="1">
    <location>
        <begin position="187"/>
        <end position="299"/>
    </location>
</feature>
<dbReference type="EMBL" id="JACHNH010000001">
    <property type="protein sequence ID" value="MBB4764453.1"/>
    <property type="molecule type" value="Genomic_DNA"/>
</dbReference>
<proteinExistence type="predicted"/>
<keyword evidence="3" id="KW-1185">Reference proteome</keyword>
<dbReference type="InterPro" id="IPR047757">
    <property type="entry name" value="AfsA-like"/>
</dbReference>
<dbReference type="GO" id="GO:0016740">
    <property type="term" value="F:transferase activity"/>
    <property type="evidence" value="ECO:0007669"/>
    <property type="project" value="InterPro"/>
</dbReference>
<dbReference type="Pfam" id="PF03756">
    <property type="entry name" value="AfsA"/>
    <property type="match status" value="2"/>
</dbReference>
<protein>
    <recommendedName>
        <fullName evidence="1">A-factor biosynthesis hotdog domain-containing protein</fullName>
    </recommendedName>
</protein>
<dbReference type="AlphaFoldDB" id="A0A7W7MRN8"/>
<organism evidence="2 3">
    <name type="scientific">Actinoplanes digitatis</name>
    <dbReference type="NCBI Taxonomy" id="1868"/>
    <lineage>
        <taxon>Bacteria</taxon>
        <taxon>Bacillati</taxon>
        <taxon>Actinomycetota</taxon>
        <taxon>Actinomycetes</taxon>
        <taxon>Micromonosporales</taxon>
        <taxon>Micromonosporaceae</taxon>
        <taxon>Actinoplanes</taxon>
    </lineage>
</organism>
<sequence length="303" mass="33436">MPRAGYPFLTGPRPLWRTDVRPEFVHRHGPADIFPVRWRRSSENRFEVVARWPATHRFFAVAAGQDPLLVMETMRQTAMLLAHAEFSVPLGDRFVMRDLTWSCAREFATGASHGDILMDVRCTDVRRGRGALRGMRVAVRYRRGDTLLATSEGTVNCISTAAYHRVRGDRAAVATPVPPPGVPPVWVGRTVRDDVVLAAGPGPGRWLLRVDTRHPTLFGRPNDHAPGILLLEAARQAANAADPLHAFVPAAARVEFHRYAELDRPCVVEIAGAEPGDGPATVRVEGHQDGHPIFSAVLTRRGR</sequence>
<reference evidence="2 3" key="1">
    <citation type="submission" date="2020-08" db="EMBL/GenBank/DDBJ databases">
        <title>Sequencing the genomes of 1000 actinobacteria strains.</title>
        <authorList>
            <person name="Klenk H.-P."/>
        </authorList>
    </citation>
    <scope>NUCLEOTIDE SEQUENCE [LARGE SCALE GENOMIC DNA]</scope>
    <source>
        <strain evidence="2 3">DSM 43149</strain>
    </source>
</reference>
<dbReference type="NCBIfam" id="NF041195">
    <property type="entry name" value="ScbA_BarX_GamBu"/>
    <property type="match status" value="1"/>
</dbReference>
<evidence type="ECO:0000313" key="2">
    <source>
        <dbReference type="EMBL" id="MBB4764453.1"/>
    </source>
</evidence>
<evidence type="ECO:0000313" key="3">
    <source>
        <dbReference type="Proteomes" id="UP000578112"/>
    </source>
</evidence>
<dbReference type="RefSeq" id="WP_203709293.1">
    <property type="nucleotide sequence ID" value="NZ_BOMK01000027.1"/>
</dbReference>
<comment type="caution">
    <text evidence="2">The sequence shown here is derived from an EMBL/GenBank/DDBJ whole genome shotgun (WGS) entry which is preliminary data.</text>
</comment>
<gene>
    <name evidence="2" type="ORF">BJ971_005009</name>
</gene>
<evidence type="ECO:0000259" key="1">
    <source>
        <dbReference type="Pfam" id="PF03756"/>
    </source>
</evidence>
<dbReference type="InterPro" id="IPR005509">
    <property type="entry name" value="AfsA_hotdog_dom"/>
</dbReference>
<accession>A0A7W7MRN8</accession>
<feature type="domain" description="A-factor biosynthesis hotdog" evidence="1">
    <location>
        <begin position="24"/>
        <end position="157"/>
    </location>
</feature>
<dbReference type="Proteomes" id="UP000578112">
    <property type="component" value="Unassembled WGS sequence"/>
</dbReference>